<name>A0A1J1C5W7_CALAY</name>
<dbReference type="KEGG" id="caby:Cabys_1055"/>
<protein>
    <submittedName>
        <fullName evidence="1">Uncharacterized protein</fullName>
    </submittedName>
</protein>
<dbReference type="EMBL" id="CP018099">
    <property type="protein sequence ID" value="APF17804.1"/>
    <property type="molecule type" value="Genomic_DNA"/>
</dbReference>
<reference evidence="1 2" key="1">
    <citation type="submission" date="2016-11" db="EMBL/GenBank/DDBJ databases">
        <title>Genomic analysis of Caldithrix abyssi and proposal of a novel bacterial phylum Caldithrichaeota.</title>
        <authorList>
            <person name="Kublanov I."/>
            <person name="Sigalova O."/>
            <person name="Gavrilov S."/>
            <person name="Lebedinsky A."/>
            <person name="Ivanova N."/>
            <person name="Daum C."/>
            <person name="Reddy T."/>
            <person name="Klenk H.P."/>
            <person name="Goker M."/>
            <person name="Reva O."/>
            <person name="Miroshnichenko M."/>
            <person name="Kyprides N."/>
            <person name="Woyke T."/>
            <person name="Gelfand M."/>
        </authorList>
    </citation>
    <scope>NUCLEOTIDE SEQUENCE [LARGE SCALE GENOMIC DNA]</scope>
    <source>
        <strain evidence="1 2">LF13</strain>
    </source>
</reference>
<sequence>MFILLYLKSQIVYYFIVSLIKPKGQKKNFRGRCLKLTLIRLLVLNLPLFD</sequence>
<organism evidence="1 2">
    <name type="scientific">Caldithrix abyssi DSM 13497</name>
    <dbReference type="NCBI Taxonomy" id="880073"/>
    <lineage>
        <taxon>Bacteria</taxon>
        <taxon>Pseudomonadati</taxon>
        <taxon>Calditrichota</taxon>
        <taxon>Calditrichia</taxon>
        <taxon>Calditrichales</taxon>
        <taxon>Calditrichaceae</taxon>
        <taxon>Caldithrix</taxon>
    </lineage>
</organism>
<evidence type="ECO:0000313" key="1">
    <source>
        <dbReference type="EMBL" id="APF17804.1"/>
    </source>
</evidence>
<dbReference type="Proteomes" id="UP000183868">
    <property type="component" value="Chromosome"/>
</dbReference>
<proteinExistence type="predicted"/>
<accession>A0A1J1C5W7</accession>
<dbReference type="AlphaFoldDB" id="A0A1J1C5W7"/>
<evidence type="ECO:0000313" key="2">
    <source>
        <dbReference type="Proteomes" id="UP000183868"/>
    </source>
</evidence>
<gene>
    <name evidence="1" type="ORF">Cabys_1055</name>
</gene>